<dbReference type="PANTHER" id="PTHR24015:SF2033">
    <property type="entry name" value="PENTATRICOPEPTIDE REPEAT-CONTAINING PROTEIN"/>
    <property type="match status" value="1"/>
</dbReference>
<dbReference type="Proteomes" id="UP001346149">
    <property type="component" value="Unassembled WGS sequence"/>
</dbReference>
<keyword evidence="4" id="KW-0472">Membrane</keyword>
<dbReference type="Pfam" id="PF13041">
    <property type="entry name" value="PPR_2"/>
    <property type="match status" value="2"/>
</dbReference>
<dbReference type="GO" id="GO:0003723">
    <property type="term" value="F:RNA binding"/>
    <property type="evidence" value="ECO:0007669"/>
    <property type="project" value="InterPro"/>
</dbReference>
<sequence>MIERQRFANFLRHCSKNALLSHGLRLHGALLATGFGQDIMLNNDLIDMHSKCGRMDLAQKVFDRMLERNVVSWTALMCGFLQNGDPAVCLSCFTQMMTFSHVRPNDFTLSTALKASGMSGVLECGLQVQGLSVKLGFDSACVVGNCAIDMYSKCWKINEAERVFWGMPFRNLISWNVMIAGYVLVENGYMALALFRKMREGREIPDDYTFASMFKACNSLGAFLEGSQMHGFLITIGFPILSRAAVAGAIVDFYIKCGYISEARKMFDKIEEKNIITWSALILGYAQGDNLSNAMDLFTLLRLESPEEVDGFVISSLIGVFADFALAEQGKQMHAYTVKVPCGWDISVVNSILDMYLKCGLLDDAEKYFGEIPLRNVVSWTAMITGYGKHGLGKEAVNSFNKMQSENIKPDAVSYLAVLTACSHSGLLEESQEIFLRLCCDSMVKPQVEHFSCMVDVLGRSGRVQEAKNVIECMPIRPNVGIWQTLLSACKVHGYLELGQEVGEVLLKMDSSNPVNYVMMSNIYLDAGYYKKSENVRELVKRKRLEKVGGCSWVEIDKKMNFFYSGDDSHPLIDRIHEVLNEMNRRVKQETGYMYKVRFALHDVEEESKEESLRVHSEKLAIGLALGQSRMVQRYDTEWMYYQSPIYLTMDWNGIMGKSLYRLIQNGCIIKGIRHLFSIGSLSHNQSIQSIENSRENIV</sequence>
<dbReference type="EMBL" id="JAXQNO010000012">
    <property type="protein sequence ID" value="KAK4786653.1"/>
    <property type="molecule type" value="Genomic_DNA"/>
</dbReference>
<feature type="transmembrane region" description="Helical" evidence="4">
    <location>
        <begin position="172"/>
        <end position="195"/>
    </location>
</feature>
<evidence type="ECO:0000313" key="6">
    <source>
        <dbReference type="Proteomes" id="UP001346149"/>
    </source>
</evidence>
<feature type="repeat" description="PPR" evidence="3">
    <location>
        <begin position="376"/>
        <end position="410"/>
    </location>
</feature>
<evidence type="ECO:0000313" key="5">
    <source>
        <dbReference type="EMBL" id="KAK4786653.1"/>
    </source>
</evidence>
<comment type="similarity">
    <text evidence="2">Belongs to the PPR family. PCMP-E subfamily.</text>
</comment>
<keyword evidence="4" id="KW-0812">Transmembrane</keyword>
<dbReference type="PROSITE" id="PS51375">
    <property type="entry name" value="PPR"/>
    <property type="match status" value="3"/>
</dbReference>
<dbReference type="GO" id="GO:0009451">
    <property type="term" value="P:RNA modification"/>
    <property type="evidence" value="ECO:0007669"/>
    <property type="project" value="InterPro"/>
</dbReference>
<dbReference type="PANTHER" id="PTHR24015">
    <property type="entry name" value="OS07G0578800 PROTEIN-RELATED"/>
    <property type="match status" value="1"/>
</dbReference>
<feature type="repeat" description="PPR" evidence="3">
    <location>
        <begin position="38"/>
        <end position="72"/>
    </location>
</feature>
<keyword evidence="4" id="KW-1133">Transmembrane helix</keyword>
<gene>
    <name evidence="5" type="ORF">SAY86_010486</name>
</gene>
<protein>
    <recommendedName>
        <fullName evidence="7">Pentatricopeptide repeat-containing protein</fullName>
    </recommendedName>
</protein>
<keyword evidence="1" id="KW-0677">Repeat</keyword>
<dbReference type="InterPro" id="IPR046960">
    <property type="entry name" value="PPR_At4g14850-like_plant"/>
</dbReference>
<dbReference type="FunFam" id="1.25.40.10:FF:000090">
    <property type="entry name" value="Pentatricopeptide repeat-containing protein, chloroplastic"/>
    <property type="match status" value="1"/>
</dbReference>
<comment type="caution">
    <text evidence="5">The sequence shown here is derived from an EMBL/GenBank/DDBJ whole genome shotgun (WGS) entry which is preliminary data.</text>
</comment>
<dbReference type="Pfam" id="PF01535">
    <property type="entry name" value="PPR"/>
    <property type="match status" value="6"/>
</dbReference>
<proteinExistence type="inferred from homology"/>
<organism evidence="5 6">
    <name type="scientific">Trapa natans</name>
    <name type="common">Water chestnut</name>
    <dbReference type="NCBI Taxonomy" id="22666"/>
    <lineage>
        <taxon>Eukaryota</taxon>
        <taxon>Viridiplantae</taxon>
        <taxon>Streptophyta</taxon>
        <taxon>Embryophyta</taxon>
        <taxon>Tracheophyta</taxon>
        <taxon>Spermatophyta</taxon>
        <taxon>Magnoliopsida</taxon>
        <taxon>eudicotyledons</taxon>
        <taxon>Gunneridae</taxon>
        <taxon>Pentapetalae</taxon>
        <taxon>rosids</taxon>
        <taxon>malvids</taxon>
        <taxon>Myrtales</taxon>
        <taxon>Lythraceae</taxon>
        <taxon>Trapa</taxon>
    </lineage>
</organism>
<evidence type="ECO:0000256" key="1">
    <source>
        <dbReference type="ARBA" id="ARBA00022737"/>
    </source>
</evidence>
<evidence type="ECO:0000256" key="2">
    <source>
        <dbReference type="ARBA" id="ARBA00061659"/>
    </source>
</evidence>
<evidence type="ECO:0000256" key="3">
    <source>
        <dbReference type="PROSITE-ProRule" id="PRU00708"/>
    </source>
</evidence>
<dbReference type="NCBIfam" id="TIGR00756">
    <property type="entry name" value="PPR"/>
    <property type="match status" value="2"/>
</dbReference>
<dbReference type="FunFam" id="1.25.40.10:FF:000381">
    <property type="entry name" value="Pentatricopeptide repeat-containing protein"/>
    <property type="match status" value="1"/>
</dbReference>
<dbReference type="InterPro" id="IPR046848">
    <property type="entry name" value="E_motif"/>
</dbReference>
<accession>A0AAN7LTH8</accession>
<evidence type="ECO:0000256" key="4">
    <source>
        <dbReference type="SAM" id="Phobius"/>
    </source>
</evidence>
<feature type="repeat" description="PPR" evidence="3">
    <location>
        <begin position="171"/>
        <end position="205"/>
    </location>
</feature>
<evidence type="ECO:0008006" key="7">
    <source>
        <dbReference type="Google" id="ProtNLM"/>
    </source>
</evidence>
<keyword evidence="6" id="KW-1185">Reference proteome</keyword>
<dbReference type="FunFam" id="1.25.40.10:FF:000196">
    <property type="entry name" value="Pentatricopeptide repeat-containing protein At4g14850"/>
    <property type="match status" value="1"/>
</dbReference>
<dbReference type="InterPro" id="IPR002885">
    <property type="entry name" value="PPR_rpt"/>
</dbReference>
<reference evidence="5 6" key="1">
    <citation type="journal article" date="2023" name="Hortic Res">
        <title>Pangenome of water caltrop reveals structural variations and asymmetric subgenome divergence after allopolyploidization.</title>
        <authorList>
            <person name="Zhang X."/>
            <person name="Chen Y."/>
            <person name="Wang L."/>
            <person name="Yuan Y."/>
            <person name="Fang M."/>
            <person name="Shi L."/>
            <person name="Lu R."/>
            <person name="Comes H.P."/>
            <person name="Ma Y."/>
            <person name="Chen Y."/>
            <person name="Huang G."/>
            <person name="Zhou Y."/>
            <person name="Zheng Z."/>
            <person name="Qiu Y."/>
        </authorList>
    </citation>
    <scope>NUCLEOTIDE SEQUENCE [LARGE SCALE GENOMIC DNA]</scope>
    <source>
        <strain evidence="5">F231</strain>
    </source>
</reference>
<dbReference type="AlphaFoldDB" id="A0AAN7LTH8"/>
<dbReference type="InterPro" id="IPR011990">
    <property type="entry name" value="TPR-like_helical_dom_sf"/>
</dbReference>
<dbReference type="Pfam" id="PF20431">
    <property type="entry name" value="E_motif"/>
    <property type="match status" value="1"/>
</dbReference>
<dbReference type="Gene3D" id="1.25.40.10">
    <property type="entry name" value="Tetratricopeptide repeat domain"/>
    <property type="match status" value="4"/>
</dbReference>
<name>A0AAN7LTH8_TRANT</name>